<accession>A0ABY0GVD1</accession>
<comment type="similarity">
    <text evidence="1">Belongs to the GMC oxidoreductase family.</text>
</comment>
<dbReference type="SUPFAM" id="SSF51905">
    <property type="entry name" value="FAD/NAD(P)-binding domain"/>
    <property type="match status" value="1"/>
</dbReference>
<dbReference type="InterPro" id="IPR036188">
    <property type="entry name" value="FAD/NAD-bd_sf"/>
</dbReference>
<dbReference type="SUPFAM" id="SSF54373">
    <property type="entry name" value="FAD-linked reductases, C-terminal domain"/>
    <property type="match status" value="1"/>
</dbReference>
<evidence type="ECO:0000313" key="3">
    <source>
        <dbReference type="EMBL" id="RYO77760.1"/>
    </source>
</evidence>
<keyword evidence="4" id="KW-1185">Reference proteome</keyword>
<dbReference type="PANTHER" id="PTHR11552">
    <property type="entry name" value="GLUCOSE-METHANOL-CHOLINE GMC OXIDOREDUCTASE"/>
    <property type="match status" value="1"/>
</dbReference>
<dbReference type="PROSITE" id="PS51257">
    <property type="entry name" value="PROKAR_LIPOPROTEIN"/>
    <property type="match status" value="1"/>
</dbReference>
<reference evidence="3 4" key="1">
    <citation type="submission" date="2018-06" db="EMBL/GenBank/DDBJ databases">
        <title>Complete Genomes of Monosporascus.</title>
        <authorList>
            <person name="Robinson A.J."/>
            <person name="Natvig D.O."/>
        </authorList>
    </citation>
    <scope>NUCLEOTIDE SEQUENCE [LARGE SCALE GENOMIC DNA]</scope>
    <source>
        <strain evidence="3 4">CBS 609.92</strain>
    </source>
</reference>
<dbReference type="PIRSF" id="PIRSF000137">
    <property type="entry name" value="Alcohol_oxidase"/>
    <property type="match status" value="1"/>
</dbReference>
<dbReference type="PANTHER" id="PTHR11552:SF78">
    <property type="entry name" value="GLUCOSE-METHANOL-CHOLINE OXIDOREDUCTASE N-TERMINAL DOMAIN-CONTAINING PROTEIN"/>
    <property type="match status" value="1"/>
</dbReference>
<evidence type="ECO:0000313" key="4">
    <source>
        <dbReference type="Proteomes" id="UP000294003"/>
    </source>
</evidence>
<evidence type="ECO:0000259" key="2">
    <source>
        <dbReference type="PROSITE" id="PS00624"/>
    </source>
</evidence>
<dbReference type="Proteomes" id="UP000294003">
    <property type="component" value="Unassembled WGS sequence"/>
</dbReference>
<dbReference type="InterPro" id="IPR007867">
    <property type="entry name" value="GMC_OxRtase_C"/>
</dbReference>
<dbReference type="Pfam" id="PF05199">
    <property type="entry name" value="GMC_oxred_C"/>
    <property type="match status" value="1"/>
</dbReference>
<gene>
    <name evidence="3" type="ORF">DL762_009050</name>
</gene>
<dbReference type="InterPro" id="IPR012132">
    <property type="entry name" value="GMC_OxRdtase"/>
</dbReference>
<organism evidence="3 4">
    <name type="scientific">Monosporascus cannonballus</name>
    <dbReference type="NCBI Taxonomy" id="155416"/>
    <lineage>
        <taxon>Eukaryota</taxon>
        <taxon>Fungi</taxon>
        <taxon>Dikarya</taxon>
        <taxon>Ascomycota</taxon>
        <taxon>Pezizomycotina</taxon>
        <taxon>Sordariomycetes</taxon>
        <taxon>Xylariomycetidae</taxon>
        <taxon>Xylariales</taxon>
        <taxon>Xylariales incertae sedis</taxon>
        <taxon>Monosporascus</taxon>
    </lineage>
</organism>
<dbReference type="Pfam" id="PF00732">
    <property type="entry name" value="GMC_oxred_N"/>
    <property type="match status" value="1"/>
</dbReference>
<dbReference type="InterPro" id="IPR000172">
    <property type="entry name" value="GMC_OxRdtase_N"/>
</dbReference>
<feature type="domain" description="Glucose-methanol-choline oxidoreductase N-terminal" evidence="2">
    <location>
        <begin position="278"/>
        <end position="292"/>
    </location>
</feature>
<protein>
    <recommendedName>
        <fullName evidence="2">Glucose-methanol-choline oxidoreductase N-terminal domain-containing protein</fullName>
    </recommendedName>
</protein>
<comment type="caution">
    <text evidence="3">The sequence shown here is derived from an EMBL/GenBank/DDBJ whole genome shotgun (WGS) entry which is preliminary data.</text>
</comment>
<evidence type="ECO:0000256" key="1">
    <source>
        <dbReference type="ARBA" id="ARBA00010790"/>
    </source>
</evidence>
<proteinExistence type="inferred from homology"/>
<dbReference type="Gene3D" id="3.30.560.10">
    <property type="entry name" value="Glucose Oxidase, domain 3"/>
    <property type="match status" value="1"/>
</dbReference>
<sequence>MGIYTKLPAETEEVDVIIAGGGTAGCIVAARLADTDPNLSILVIEGGPNNHDVPTVVVPMFFLTHLMPGNKMTLFYQGKKEKQLADREVIVPSGGVLGGGSSINLMMYARPQRVDFDSWKTPGWSANEILPFYKKFETYHSPDVGETHGRNGPIQISGGTNRAFRSEDDFISAAGKLDLPEVKDLQNLEGINAVERALRFVSPDGKRQDTAHRYLWPLLEDGKHPNLHVVVESQVLRVTFEGKRASGVVYRTNPKFQPETVVETRSVNARKMVVVSCGAIGSPLLLERSGIGKPEILEAAGIPLVSSVPGVGHEYNDHHLLTYAYKTSLGPGETLDALVQGRVDPAELMKNNDKLLGWNGQDVTCKLRPSEAEVASLGPQFQDAWSRDFRDIPTKPLMLMSLLNGIPPGQYFGVSAFSPYPYSRGHVHITKPDLDTSINFETGFFSDPHDIDLKKHVWAYKKQREIVRRMEVYRGEVASSHPPFPAGSDAACTERDGPLTDVRDIKYTAEDDAILEQWLRKNVGSTWHSLGTCKLAAMNEMGVVDPMLSVYGVEGLKVADMSIVPDNVGANTNSTALAIGEKAADILIGELGLGLSK</sequence>
<name>A0ABY0GVD1_9PEZI</name>
<dbReference type="PROSITE" id="PS00624">
    <property type="entry name" value="GMC_OXRED_2"/>
    <property type="match status" value="1"/>
</dbReference>
<dbReference type="Gene3D" id="3.50.50.60">
    <property type="entry name" value="FAD/NAD(P)-binding domain"/>
    <property type="match status" value="1"/>
</dbReference>
<dbReference type="EMBL" id="QJNS01000433">
    <property type="protein sequence ID" value="RYO77760.1"/>
    <property type="molecule type" value="Genomic_DNA"/>
</dbReference>